<dbReference type="EMBL" id="CP012707">
    <property type="protein sequence ID" value="ALF60905.1"/>
    <property type="molecule type" value="Genomic_DNA"/>
</dbReference>
<dbReference type="KEGG" id="pur:AOC03_11985"/>
<dbReference type="Proteomes" id="UP000059847">
    <property type="component" value="Plasmid 1"/>
</dbReference>
<reference evidence="2 3" key="1">
    <citation type="submission" date="2015-09" db="EMBL/GenBank/DDBJ databases">
        <title>Complete genome of Psychrobacter urativorans R10.10B.</title>
        <authorList>
            <person name="See-Too W.S."/>
            <person name="Chan K.G."/>
        </authorList>
    </citation>
    <scope>NUCLEOTIDE SEQUENCE [LARGE SCALE GENOMIC DNA]</scope>
    <source>
        <strain evidence="2 3">R10.10B</strain>
        <plasmid evidence="2 3">1</plasmid>
    </source>
</reference>
<geneLocation type="plasmid" evidence="2 3">
    <name>1</name>
</geneLocation>
<accession>A0A0M5MKH9</accession>
<keyword evidence="2" id="KW-0614">Plasmid</keyword>
<evidence type="ECO:0000313" key="2">
    <source>
        <dbReference type="EMBL" id="ALF60905.1"/>
    </source>
</evidence>
<proteinExistence type="predicted"/>
<keyword evidence="3" id="KW-1185">Reference proteome</keyword>
<sequence>MLDRPWIEDNDPMKGFYDYLNEEEIAWLYGVVRAIDLNQATFNTNFFPNKVQLLDFSNYSDEPYQFELLSDLINKFNNVGSFLFWFPLNNDCSKNEFEKFEPLMIAKTPMNIMYLKKVSQSMMQMMNGGYVVADSGNNFIAIIVDGYYMLALVDDNNLPIKYEKYLKNWSLIEENLDSITAKSLIHARL</sequence>
<evidence type="ECO:0000313" key="3">
    <source>
        <dbReference type="Proteomes" id="UP000059847"/>
    </source>
</evidence>
<name>A0A0M5MKH9_9GAMM</name>
<organism evidence="2 3">
    <name type="scientific">Psychrobacter urativorans</name>
    <dbReference type="NCBI Taxonomy" id="45610"/>
    <lineage>
        <taxon>Bacteria</taxon>
        <taxon>Pseudomonadati</taxon>
        <taxon>Pseudomonadota</taxon>
        <taxon>Gammaproteobacteria</taxon>
        <taxon>Moraxellales</taxon>
        <taxon>Moraxellaceae</taxon>
        <taxon>Psychrobacter</taxon>
    </lineage>
</organism>
<dbReference type="EMBL" id="CP012707">
    <property type="protein sequence ID" value="ALF60893.1"/>
    <property type="molecule type" value="Genomic_DNA"/>
</dbReference>
<dbReference type="AlphaFoldDB" id="A0A0M5MKH9"/>
<gene>
    <name evidence="1" type="ORF">AOC03_11925</name>
    <name evidence="2" type="ORF">AOC03_11985</name>
</gene>
<protein>
    <submittedName>
        <fullName evidence="2">Uncharacterized protein</fullName>
    </submittedName>
</protein>
<evidence type="ECO:0000313" key="1">
    <source>
        <dbReference type="EMBL" id="ALF60893.1"/>
    </source>
</evidence>
<dbReference type="RefSeq" id="WP_062536799.1">
    <property type="nucleotide sequence ID" value="NZ_CP012707.1"/>
</dbReference>
<dbReference type="KEGG" id="pur:AOC03_11925"/>
<dbReference type="OrthoDB" id="6710715at2"/>